<keyword evidence="3" id="KW-1185">Reference proteome</keyword>
<dbReference type="eggNOG" id="COG3344">
    <property type="taxonomic scope" value="Bacteria"/>
</dbReference>
<dbReference type="OrthoDB" id="9793236at2"/>
<evidence type="ECO:0000259" key="1">
    <source>
        <dbReference type="PROSITE" id="PS50878"/>
    </source>
</evidence>
<dbReference type="KEGG" id="aar:Acear_1261"/>
<dbReference type="PANTHER" id="PTHR34047">
    <property type="entry name" value="NUCLEAR INTRON MATURASE 1, MITOCHONDRIAL-RELATED"/>
    <property type="match status" value="1"/>
</dbReference>
<dbReference type="AlphaFoldDB" id="D9QQI6"/>
<dbReference type="SUPFAM" id="SSF56672">
    <property type="entry name" value="DNA/RNA polymerases"/>
    <property type="match status" value="1"/>
</dbReference>
<dbReference type="HOGENOM" id="CLU_013584_2_1_9"/>
<dbReference type="PANTHER" id="PTHR34047:SF8">
    <property type="entry name" value="PROTEIN YKFC"/>
    <property type="match status" value="1"/>
</dbReference>
<protein>
    <submittedName>
        <fullName evidence="2">RNA-directed DNA polymerase (Reverse transcriptase)</fullName>
    </submittedName>
</protein>
<dbReference type="CDD" id="cd01651">
    <property type="entry name" value="RT_G2_intron"/>
    <property type="match status" value="1"/>
</dbReference>
<dbReference type="InterPro" id="IPR051083">
    <property type="entry name" value="GrpII_Intron_Splice-Mob/Def"/>
</dbReference>
<dbReference type="InterPro" id="IPR043502">
    <property type="entry name" value="DNA/RNA_pol_sf"/>
</dbReference>
<dbReference type="Gene3D" id="3.30.70.270">
    <property type="match status" value="1"/>
</dbReference>
<keyword evidence="2" id="KW-0808">Transferase</keyword>
<dbReference type="GO" id="GO:0003964">
    <property type="term" value="F:RNA-directed DNA polymerase activity"/>
    <property type="evidence" value="ECO:0007669"/>
    <property type="project" value="UniProtKB-KW"/>
</dbReference>
<feature type="domain" description="Reverse transcriptase" evidence="1">
    <location>
        <begin position="76"/>
        <end position="310"/>
    </location>
</feature>
<reference evidence="2 3" key="1">
    <citation type="journal article" date="2010" name="Stand. Genomic Sci.">
        <title>Complete genome sequence of Acetohalobium arabaticum type strain (Z-7288).</title>
        <authorList>
            <person name="Sikorski J."/>
            <person name="Lapidus A."/>
            <person name="Chertkov O."/>
            <person name="Lucas S."/>
            <person name="Copeland A."/>
            <person name="Glavina Del Rio T."/>
            <person name="Nolan M."/>
            <person name="Tice H."/>
            <person name="Cheng J.F."/>
            <person name="Han C."/>
            <person name="Brambilla E."/>
            <person name="Pitluck S."/>
            <person name="Liolios K."/>
            <person name="Ivanova N."/>
            <person name="Mavromatis K."/>
            <person name="Mikhailova N."/>
            <person name="Pati A."/>
            <person name="Bruce D."/>
            <person name="Detter C."/>
            <person name="Tapia R."/>
            <person name="Goodwin L."/>
            <person name="Chen A."/>
            <person name="Palaniappan K."/>
            <person name="Land M."/>
            <person name="Hauser L."/>
            <person name="Chang Y.J."/>
            <person name="Jeffries C.D."/>
            <person name="Rohde M."/>
            <person name="Goker M."/>
            <person name="Spring S."/>
            <person name="Woyke T."/>
            <person name="Bristow J."/>
            <person name="Eisen J.A."/>
            <person name="Markowitz V."/>
            <person name="Hugenholtz P."/>
            <person name="Kyrpides N.C."/>
            <person name="Klenk H.P."/>
        </authorList>
    </citation>
    <scope>NUCLEOTIDE SEQUENCE [LARGE SCALE GENOMIC DNA]</scope>
    <source>
        <strain evidence="3">ATCC 49924 / DSM 5501 / Z-7288</strain>
    </source>
</reference>
<dbReference type="EMBL" id="CP002105">
    <property type="protein sequence ID" value="ADL12777.1"/>
    <property type="molecule type" value="Genomic_DNA"/>
</dbReference>
<dbReference type="Pfam" id="PF00078">
    <property type="entry name" value="RVT_1"/>
    <property type="match status" value="1"/>
</dbReference>
<evidence type="ECO:0000313" key="2">
    <source>
        <dbReference type="EMBL" id="ADL12777.1"/>
    </source>
</evidence>
<name>D9QQI6_ACEAZ</name>
<dbReference type="STRING" id="574087.Acear_1261"/>
<keyword evidence="2" id="KW-0548">Nucleotidyltransferase</keyword>
<evidence type="ECO:0000313" key="3">
    <source>
        <dbReference type="Proteomes" id="UP000001661"/>
    </source>
</evidence>
<dbReference type="RefSeq" id="WP_013278223.1">
    <property type="nucleotide sequence ID" value="NC_014378.1"/>
</dbReference>
<dbReference type="InterPro" id="IPR013597">
    <property type="entry name" value="Mat_intron_G2"/>
</dbReference>
<dbReference type="NCBIfam" id="TIGR04416">
    <property type="entry name" value="group_II_RT_mat"/>
    <property type="match status" value="1"/>
</dbReference>
<keyword evidence="2" id="KW-0695">RNA-directed DNA polymerase</keyword>
<dbReference type="Proteomes" id="UP000001661">
    <property type="component" value="Chromosome"/>
</dbReference>
<proteinExistence type="predicted"/>
<dbReference type="Pfam" id="PF08388">
    <property type="entry name" value="GIIM"/>
    <property type="match status" value="1"/>
</dbReference>
<dbReference type="InterPro" id="IPR030931">
    <property type="entry name" value="Group_II_RT_mat"/>
</dbReference>
<gene>
    <name evidence="2" type="ordered locus">Acear_1261</name>
</gene>
<sequence length="430" mass="49966">MIKAPISLQDLRKRIYLKSKKEESHKFWGLYVHVCKLDTLLKAYRIARKKNGSSGVDGITFEDIEGIGVLKYLKKIREELVNETYKPQENRKQEIPKGNGKVRVLGIPTIKDRIVQGALKLILEPIFEADFQESSYGYRPKRTAHQAVKKIEKAIVSGKRKVIDLDLSSYFDTVKHHILLAKIAKRVIDKEVMHLIKLMLKASGKEGVPQGGVISPLFANLYLNEVDRMLERAKEVTKSKGKYTELEYARFADDIVIAVSSHPSMNWLLSKVIQRLKEELDKIKVKVNKEKTKVVNLEKGERISFLGFTLKRRKTFSGKWGVLTVPQMKKRTALLQKIKEVIKRHRTTGIFELMITELNTILRGWVNYFSIGNSENCFSYVKDYVENKVRRYLMKQRGKKGYGWKRWSSDWLYNEIGLFDNYKLARYNES</sequence>
<accession>D9QQI6</accession>
<dbReference type="InterPro" id="IPR000477">
    <property type="entry name" value="RT_dom"/>
</dbReference>
<dbReference type="PROSITE" id="PS50878">
    <property type="entry name" value="RT_POL"/>
    <property type="match status" value="1"/>
</dbReference>
<dbReference type="InterPro" id="IPR043128">
    <property type="entry name" value="Rev_trsase/Diguanyl_cyclase"/>
</dbReference>
<organism evidence="2 3">
    <name type="scientific">Acetohalobium arabaticum (strain ATCC 49924 / DSM 5501 / Z-7288)</name>
    <dbReference type="NCBI Taxonomy" id="574087"/>
    <lineage>
        <taxon>Bacteria</taxon>
        <taxon>Bacillati</taxon>
        <taxon>Bacillota</taxon>
        <taxon>Clostridia</taxon>
        <taxon>Halanaerobiales</taxon>
        <taxon>Halobacteroidaceae</taxon>
        <taxon>Acetohalobium</taxon>
    </lineage>
</organism>